<protein>
    <submittedName>
        <fullName evidence="2">Uncharacterized protein</fullName>
    </submittedName>
</protein>
<feature type="region of interest" description="Disordered" evidence="1">
    <location>
        <begin position="47"/>
        <end position="81"/>
    </location>
</feature>
<dbReference type="EMBL" id="JAGTJQ010000002">
    <property type="protein sequence ID" value="KAH7037227.1"/>
    <property type="molecule type" value="Genomic_DNA"/>
</dbReference>
<reference evidence="2" key="1">
    <citation type="journal article" date="2021" name="Nat. Commun.">
        <title>Genetic determinants of endophytism in the Arabidopsis root mycobiome.</title>
        <authorList>
            <person name="Mesny F."/>
            <person name="Miyauchi S."/>
            <person name="Thiergart T."/>
            <person name="Pickel B."/>
            <person name="Atanasova L."/>
            <person name="Karlsson M."/>
            <person name="Huettel B."/>
            <person name="Barry K.W."/>
            <person name="Haridas S."/>
            <person name="Chen C."/>
            <person name="Bauer D."/>
            <person name="Andreopoulos W."/>
            <person name="Pangilinan J."/>
            <person name="LaButti K."/>
            <person name="Riley R."/>
            <person name="Lipzen A."/>
            <person name="Clum A."/>
            <person name="Drula E."/>
            <person name="Henrissat B."/>
            <person name="Kohler A."/>
            <person name="Grigoriev I.V."/>
            <person name="Martin F.M."/>
            <person name="Hacquard S."/>
        </authorList>
    </citation>
    <scope>NUCLEOTIDE SEQUENCE</scope>
    <source>
        <strain evidence="2">MPI-CAGE-CH-0230</strain>
    </source>
</reference>
<dbReference type="GeneID" id="70182190"/>
<evidence type="ECO:0000313" key="3">
    <source>
        <dbReference type="Proteomes" id="UP000756346"/>
    </source>
</evidence>
<organism evidence="2 3">
    <name type="scientific">Microdochium trichocladiopsis</name>
    <dbReference type="NCBI Taxonomy" id="1682393"/>
    <lineage>
        <taxon>Eukaryota</taxon>
        <taxon>Fungi</taxon>
        <taxon>Dikarya</taxon>
        <taxon>Ascomycota</taxon>
        <taxon>Pezizomycotina</taxon>
        <taxon>Sordariomycetes</taxon>
        <taxon>Xylariomycetidae</taxon>
        <taxon>Xylariales</taxon>
        <taxon>Microdochiaceae</taxon>
        <taxon>Microdochium</taxon>
    </lineage>
</organism>
<accession>A0A9P9BTQ8</accession>
<feature type="region of interest" description="Disordered" evidence="1">
    <location>
        <begin position="93"/>
        <end position="134"/>
    </location>
</feature>
<evidence type="ECO:0000256" key="1">
    <source>
        <dbReference type="SAM" id="MobiDB-lite"/>
    </source>
</evidence>
<gene>
    <name evidence="2" type="ORF">B0I36DRAFT_313571</name>
</gene>
<proteinExistence type="predicted"/>
<dbReference type="AlphaFoldDB" id="A0A9P9BTQ8"/>
<feature type="compositionally biased region" description="Basic and acidic residues" evidence="1">
    <location>
        <begin position="62"/>
        <end position="81"/>
    </location>
</feature>
<name>A0A9P9BTQ8_9PEZI</name>
<comment type="caution">
    <text evidence="2">The sequence shown here is derived from an EMBL/GenBank/DDBJ whole genome shotgun (WGS) entry which is preliminary data.</text>
</comment>
<dbReference type="Proteomes" id="UP000756346">
    <property type="component" value="Unassembled WGS sequence"/>
</dbReference>
<dbReference type="RefSeq" id="XP_046016348.1">
    <property type="nucleotide sequence ID" value="XM_046152644.1"/>
</dbReference>
<sequence length="156" mass="16897">MQAGDSGTETPHLLTYCVNLEASHAASSPEDRFNSTPMRKFLSLSTSSTSNCWAQGSGRPHSAREKPGREEMGTQEIQSDKIRSSHLVRKKPAFPPLVSGVHPLPLLQPNCRGGNASRANDAVRRPSREGASPLCLCAGRRPDWDVPQPLSRSALV</sequence>
<keyword evidence="3" id="KW-1185">Reference proteome</keyword>
<evidence type="ECO:0000313" key="2">
    <source>
        <dbReference type="EMBL" id="KAH7037227.1"/>
    </source>
</evidence>